<dbReference type="PROSITE" id="PS50297">
    <property type="entry name" value="ANK_REP_REGION"/>
    <property type="match status" value="2"/>
</dbReference>
<dbReference type="AlphaFoldDB" id="A0A0W1ABV3"/>
<evidence type="ECO:0000313" key="4">
    <source>
        <dbReference type="EMBL" id="KTD78831.1"/>
    </source>
</evidence>
<organism evidence="4 5">
    <name type="scientific">Legionella waltersii</name>
    <dbReference type="NCBI Taxonomy" id="66969"/>
    <lineage>
        <taxon>Bacteria</taxon>
        <taxon>Pseudomonadati</taxon>
        <taxon>Pseudomonadota</taxon>
        <taxon>Gammaproteobacteria</taxon>
        <taxon>Legionellales</taxon>
        <taxon>Legionellaceae</taxon>
        <taxon>Legionella</taxon>
    </lineage>
</organism>
<evidence type="ECO:0000256" key="1">
    <source>
        <dbReference type="ARBA" id="ARBA00022737"/>
    </source>
</evidence>
<dbReference type="PRINTS" id="PR01415">
    <property type="entry name" value="ANKYRIN"/>
</dbReference>
<feature type="repeat" description="ANK" evidence="3">
    <location>
        <begin position="287"/>
        <end position="319"/>
    </location>
</feature>
<dbReference type="STRING" id="66969.Lwal_1601"/>
<dbReference type="OrthoDB" id="5649561at2"/>
<protein>
    <submittedName>
        <fullName evidence="4">Ankyrin repeat protein</fullName>
    </submittedName>
</protein>
<dbReference type="EMBL" id="LNZB01000038">
    <property type="protein sequence ID" value="KTD78831.1"/>
    <property type="molecule type" value="Genomic_DNA"/>
</dbReference>
<comment type="caution">
    <text evidence="4">The sequence shown here is derived from an EMBL/GenBank/DDBJ whole genome shotgun (WGS) entry which is preliminary data.</text>
</comment>
<keyword evidence="1" id="KW-0677">Repeat</keyword>
<accession>A0A0W1ABV3</accession>
<dbReference type="Proteomes" id="UP000054729">
    <property type="component" value="Unassembled WGS sequence"/>
</dbReference>
<gene>
    <name evidence="4" type="ORF">Lwal_1601</name>
</gene>
<dbReference type="Pfam" id="PF12796">
    <property type="entry name" value="Ank_2"/>
    <property type="match status" value="1"/>
</dbReference>
<dbReference type="SMART" id="SM00248">
    <property type="entry name" value="ANK"/>
    <property type="match status" value="7"/>
</dbReference>
<dbReference type="InterPro" id="IPR036770">
    <property type="entry name" value="Ankyrin_rpt-contain_sf"/>
</dbReference>
<sequence length="393" mass="43842">MKFNLLCSEIGINPDQSSSKNLELLKRWFQEHVSTDVYFSGDENEQFEQYKEVTELYLNLILPETTHDIGKSNPVLDGESVVSALASMGFDRVLFSLKPPQSLLNDKNIDGLTPLHLAALEGHLNSIQVLLYMGADTCILNKQSQYPLFSALILPVLHDDQIRQNKIKIFNLLKDKGNQPLNHRDDSGNTVLHQMALQGFDDLLKETLATNEELAYIKNNHTHYPIHTAILNNKIQSAILLLQIKNGTTLVDSNGWTPLHHAARYANKPLLEECCKFSTNTDPIDLLGRTPLMLAAELGRLSTVQTLIAHGAKTDLTDSEGFSVLHYAVKSGDLAVVRWFIENTNVDINAKDNQDKTPLQICKTTISEAGNMEEITALLLEHGATPPSLYNNH</sequence>
<dbReference type="PANTHER" id="PTHR24198">
    <property type="entry name" value="ANKYRIN REPEAT AND PROTEIN KINASE DOMAIN-CONTAINING PROTEIN"/>
    <property type="match status" value="1"/>
</dbReference>
<dbReference type="SUPFAM" id="SSF48403">
    <property type="entry name" value="Ankyrin repeat"/>
    <property type="match status" value="2"/>
</dbReference>
<dbReference type="Pfam" id="PF13637">
    <property type="entry name" value="Ank_4"/>
    <property type="match status" value="1"/>
</dbReference>
<dbReference type="InterPro" id="IPR002110">
    <property type="entry name" value="Ankyrin_rpt"/>
</dbReference>
<evidence type="ECO:0000256" key="3">
    <source>
        <dbReference type="PROSITE-ProRule" id="PRU00023"/>
    </source>
</evidence>
<keyword evidence="2 3" id="KW-0040">ANK repeat</keyword>
<dbReference type="PATRIC" id="fig|66969.6.peg.1747"/>
<dbReference type="Pfam" id="PF00023">
    <property type="entry name" value="Ank"/>
    <property type="match status" value="1"/>
</dbReference>
<proteinExistence type="predicted"/>
<evidence type="ECO:0000313" key="5">
    <source>
        <dbReference type="Proteomes" id="UP000054729"/>
    </source>
</evidence>
<dbReference type="RefSeq" id="WP_058480295.1">
    <property type="nucleotide sequence ID" value="NZ_CAAAIQ010000015.1"/>
</dbReference>
<keyword evidence="5" id="KW-1185">Reference proteome</keyword>
<evidence type="ECO:0000256" key="2">
    <source>
        <dbReference type="ARBA" id="ARBA00023043"/>
    </source>
</evidence>
<reference evidence="4 5" key="1">
    <citation type="submission" date="2015-11" db="EMBL/GenBank/DDBJ databases">
        <title>Genomic analysis of 38 Legionella species identifies large and diverse effector repertoires.</title>
        <authorList>
            <person name="Burstein D."/>
            <person name="Amaro F."/>
            <person name="Zusman T."/>
            <person name="Lifshitz Z."/>
            <person name="Cohen O."/>
            <person name="Gilbert J.A."/>
            <person name="Pupko T."/>
            <person name="Shuman H.A."/>
            <person name="Segal G."/>
        </authorList>
    </citation>
    <scope>NUCLEOTIDE SEQUENCE [LARGE SCALE GENOMIC DNA]</scope>
    <source>
        <strain evidence="4 5">ATCC 51914</strain>
    </source>
</reference>
<feature type="repeat" description="ANK" evidence="3">
    <location>
        <begin position="110"/>
        <end position="142"/>
    </location>
</feature>
<feature type="repeat" description="ANK" evidence="3">
    <location>
        <begin position="320"/>
        <end position="353"/>
    </location>
</feature>
<name>A0A0W1ABV3_9GAMM</name>
<dbReference type="PANTHER" id="PTHR24198:SF165">
    <property type="entry name" value="ANKYRIN REPEAT-CONTAINING PROTEIN-RELATED"/>
    <property type="match status" value="1"/>
</dbReference>
<dbReference type="PROSITE" id="PS50088">
    <property type="entry name" value="ANK_REPEAT"/>
    <property type="match status" value="3"/>
</dbReference>
<dbReference type="Gene3D" id="1.25.40.20">
    <property type="entry name" value="Ankyrin repeat-containing domain"/>
    <property type="match status" value="2"/>
</dbReference>